<dbReference type="NCBIfam" id="TIGR00167">
    <property type="entry name" value="cbbA"/>
    <property type="match status" value="1"/>
</dbReference>
<organism evidence="3 4">
    <name type="scientific">Proteiniclasticum ruminis</name>
    <dbReference type="NCBI Taxonomy" id="398199"/>
    <lineage>
        <taxon>Bacteria</taxon>
        <taxon>Bacillati</taxon>
        <taxon>Bacillota</taxon>
        <taxon>Clostridia</taxon>
        <taxon>Eubacteriales</taxon>
        <taxon>Clostridiaceae</taxon>
        <taxon>Proteiniclasticum</taxon>
    </lineage>
</organism>
<keyword evidence="2" id="KW-0479">Metal-binding</keyword>
<dbReference type="PROSITE" id="PS00602">
    <property type="entry name" value="ALDOLASE_CLASS_II_1"/>
    <property type="match status" value="1"/>
</dbReference>
<dbReference type="PIRSF" id="PIRSF001359">
    <property type="entry name" value="F_bP_aldolase_II"/>
    <property type="match status" value="1"/>
</dbReference>
<dbReference type="PANTHER" id="PTHR30304:SF0">
    <property type="entry name" value="D-TAGATOSE-1,6-BISPHOSPHATE ALDOLASE SUBUNIT GATY-RELATED"/>
    <property type="match status" value="1"/>
</dbReference>
<dbReference type="SUPFAM" id="SSF51569">
    <property type="entry name" value="Aldolase"/>
    <property type="match status" value="1"/>
</dbReference>
<dbReference type="InterPro" id="IPR000771">
    <property type="entry name" value="FBA_II"/>
</dbReference>
<dbReference type="Gene3D" id="3.20.20.70">
    <property type="entry name" value="Aldolase class I"/>
    <property type="match status" value="1"/>
</dbReference>
<dbReference type="OrthoDB" id="9803995at2"/>
<name>A0A1I5CJB2_9CLOT</name>
<comment type="cofactor">
    <cofactor evidence="2">
        <name>Zn(2+)</name>
        <dbReference type="ChEBI" id="CHEBI:29105"/>
    </cofactor>
    <text evidence="2">Binds 2 Zn(2+) ions per subunit. One is catalytic and the other provides a structural contribution.</text>
</comment>
<dbReference type="CDD" id="cd00947">
    <property type="entry name" value="TBP_aldolase_IIB"/>
    <property type="match status" value="1"/>
</dbReference>
<sequence length="283" mass="31192">MLVNMNDVLKKAQDQQYAVPAFDTDVSLLLKATVDAAKDMRSPVILQFHEQDLENENIYYVTSLVEGISKHYQIPVVLHLDHGEHPEKIKRAIDHGFTSVMYDGSHLPLDENIRNTKEIADYAHAHNVSVEGELGHVGGSDLDFNDTGESLLTNPQDVVKFVTETGVDALAVSIGTSHGVYKSEPTLNLDVLREIRKATDVPLVIHGGSGTPPDQLKAAIQEGIVKVNIFADLRLAFKKGLDKASMDISRPDPLPFELYQPIQEQLKEAVKAKIQLLGSENKA</sequence>
<feature type="active site" description="Proton donor" evidence="1">
    <location>
        <position position="81"/>
    </location>
</feature>
<feature type="binding site" evidence="2">
    <location>
        <position position="133"/>
    </location>
    <ligand>
        <name>Zn(2+)</name>
        <dbReference type="ChEBI" id="CHEBI:29105"/>
        <label>2</label>
    </ligand>
</feature>
<keyword evidence="2" id="KW-0862">Zinc</keyword>
<accession>A0A1I5CJB2</accession>
<evidence type="ECO:0000256" key="1">
    <source>
        <dbReference type="PIRSR" id="PIRSR001359-1"/>
    </source>
</evidence>
<feature type="binding site" evidence="2">
    <location>
        <position position="206"/>
    </location>
    <ligand>
        <name>Zn(2+)</name>
        <dbReference type="ChEBI" id="CHEBI:29105"/>
        <label>1</label>
        <note>catalytic</note>
    </ligand>
</feature>
<evidence type="ECO:0000256" key="2">
    <source>
        <dbReference type="PIRSR" id="PIRSR001359-3"/>
    </source>
</evidence>
<dbReference type="PANTHER" id="PTHR30304">
    <property type="entry name" value="D-TAGATOSE-1,6-BISPHOSPHATE ALDOLASE"/>
    <property type="match status" value="1"/>
</dbReference>
<evidence type="ECO:0000313" key="3">
    <source>
        <dbReference type="EMBL" id="SFN87016.1"/>
    </source>
</evidence>
<reference evidence="3 4" key="1">
    <citation type="submission" date="2016-10" db="EMBL/GenBank/DDBJ databases">
        <authorList>
            <person name="de Groot N.N."/>
        </authorList>
    </citation>
    <scope>NUCLEOTIDE SEQUENCE [LARGE SCALE GENOMIC DNA]</scope>
    <source>
        <strain evidence="3 4">ML2</strain>
    </source>
</reference>
<dbReference type="EMBL" id="FOVK01000006">
    <property type="protein sequence ID" value="SFN87016.1"/>
    <property type="molecule type" value="Genomic_DNA"/>
</dbReference>
<feature type="binding site" evidence="2">
    <location>
        <position position="82"/>
    </location>
    <ligand>
        <name>Zn(2+)</name>
        <dbReference type="ChEBI" id="CHEBI:29105"/>
        <label>1</label>
        <note>catalytic</note>
    </ligand>
</feature>
<dbReference type="Pfam" id="PF01116">
    <property type="entry name" value="F_bP_aldolase"/>
    <property type="match status" value="1"/>
</dbReference>
<feature type="binding site" evidence="2">
    <location>
        <position position="178"/>
    </location>
    <ligand>
        <name>Zn(2+)</name>
        <dbReference type="ChEBI" id="CHEBI:29105"/>
        <label>1</label>
        <note>catalytic</note>
    </ligand>
</feature>
<evidence type="ECO:0000313" key="4">
    <source>
        <dbReference type="Proteomes" id="UP000181899"/>
    </source>
</evidence>
<dbReference type="GO" id="GO:0005975">
    <property type="term" value="P:carbohydrate metabolic process"/>
    <property type="evidence" value="ECO:0007669"/>
    <property type="project" value="InterPro"/>
</dbReference>
<dbReference type="GO" id="GO:0016832">
    <property type="term" value="F:aldehyde-lyase activity"/>
    <property type="evidence" value="ECO:0007669"/>
    <property type="project" value="InterPro"/>
</dbReference>
<dbReference type="InterPro" id="IPR050246">
    <property type="entry name" value="Class_II_FBP_aldolase"/>
</dbReference>
<protein>
    <submittedName>
        <fullName evidence="3">Fructose-bisphosphate aldolase, class II</fullName>
    </submittedName>
</protein>
<gene>
    <name evidence="3" type="ORF">SAMN04488695_106147</name>
</gene>
<dbReference type="GO" id="GO:0008270">
    <property type="term" value="F:zinc ion binding"/>
    <property type="evidence" value="ECO:0007669"/>
    <property type="project" value="InterPro"/>
</dbReference>
<keyword evidence="4" id="KW-1185">Reference proteome</keyword>
<dbReference type="RefSeq" id="WP_074912252.1">
    <property type="nucleotide sequence ID" value="NZ_FOVK01000006.1"/>
</dbReference>
<dbReference type="InterPro" id="IPR013785">
    <property type="entry name" value="Aldolase_TIM"/>
</dbReference>
<proteinExistence type="predicted"/>
<dbReference type="Proteomes" id="UP000181899">
    <property type="component" value="Unassembled WGS sequence"/>
</dbReference>
<dbReference type="AlphaFoldDB" id="A0A1I5CJB2"/>
<feature type="binding site" evidence="2">
    <location>
        <position position="103"/>
    </location>
    <ligand>
        <name>Zn(2+)</name>
        <dbReference type="ChEBI" id="CHEBI:29105"/>
        <label>2</label>
    </ligand>
</feature>